<dbReference type="InterPro" id="IPR010624">
    <property type="entry name" value="KaiC_dom"/>
</dbReference>
<evidence type="ECO:0000259" key="3">
    <source>
        <dbReference type="PROSITE" id="PS51146"/>
    </source>
</evidence>
<name>A0A075WAB4_ARCFL</name>
<dbReference type="PANTHER" id="PTHR43637">
    <property type="entry name" value="UPF0273 PROTEIN TM_0370"/>
    <property type="match status" value="1"/>
</dbReference>
<dbReference type="Gene3D" id="3.40.50.300">
    <property type="entry name" value="P-loop containing nucleotide triphosphate hydrolases"/>
    <property type="match status" value="1"/>
</dbReference>
<dbReference type="PANTHER" id="PTHR43637:SF2">
    <property type="entry name" value="PROTEIN GVPD 1"/>
    <property type="match status" value="1"/>
</dbReference>
<dbReference type="Pfam" id="PF06745">
    <property type="entry name" value="ATPase"/>
    <property type="match status" value="1"/>
</dbReference>
<dbReference type="SMR" id="A0A075WAB4"/>
<dbReference type="GeneID" id="24794057"/>
<dbReference type="AlphaFoldDB" id="A0A075WAB4"/>
<protein>
    <submittedName>
        <fullName evidence="4">RecA-superfamily ATPase implicated in signal transduction</fullName>
    </submittedName>
</protein>
<dbReference type="InterPro" id="IPR014774">
    <property type="entry name" value="KaiC-like_dom"/>
</dbReference>
<dbReference type="KEGG" id="afg:AFULGI_00005270"/>
<keyword evidence="1" id="KW-0547">Nucleotide-binding</keyword>
<organism evidence="4 5">
    <name type="scientific">Archaeoglobus fulgidus DSM 8774</name>
    <dbReference type="NCBI Taxonomy" id="1344584"/>
    <lineage>
        <taxon>Archaea</taxon>
        <taxon>Methanobacteriati</taxon>
        <taxon>Methanobacteriota</taxon>
        <taxon>Archaeoglobi</taxon>
        <taxon>Archaeoglobales</taxon>
        <taxon>Archaeoglobaceae</taxon>
        <taxon>Archaeoglobus</taxon>
    </lineage>
</organism>
<evidence type="ECO:0000313" key="5">
    <source>
        <dbReference type="Proteomes" id="UP000028501"/>
    </source>
</evidence>
<dbReference type="Proteomes" id="UP000028501">
    <property type="component" value="Chromosome"/>
</dbReference>
<dbReference type="SUPFAM" id="SSF52540">
    <property type="entry name" value="P-loop containing nucleoside triphosphate hydrolases"/>
    <property type="match status" value="1"/>
</dbReference>
<gene>
    <name evidence="4" type="ORF">AFULGI_00005270</name>
</gene>
<dbReference type="PROSITE" id="PS51146">
    <property type="entry name" value="KAIC"/>
    <property type="match status" value="1"/>
</dbReference>
<dbReference type="InterPro" id="IPR027417">
    <property type="entry name" value="P-loop_NTPase"/>
</dbReference>
<dbReference type="HOGENOM" id="CLU_023669_3_1_2"/>
<sequence>MKLVKTGILPLDTQLGGGMPAGSVVSVFEEPGAGADVLSYHFTVEGATHGENVFYLATDDSSEEIREYINLYFDLDEAVWENITLLSLRASMQQEEGEKDAKDFLRKTIYDPIGGIKTILSHEEFERVVINNFTYFLANYPIEDVIALIDVLSNYAKRNQSVVMLLVTKGMFDPRTETTVKHYSDGVIELTLKEVENEVQRRLKVVKFKGILVPKAILRYELTDKGIKMESVMRVL</sequence>
<dbReference type="RefSeq" id="WP_010878025.1">
    <property type="nucleotide sequence ID" value="NZ_CP006577.1"/>
</dbReference>
<evidence type="ECO:0000313" key="4">
    <source>
        <dbReference type="EMBL" id="AIG97335.1"/>
    </source>
</evidence>
<evidence type="ECO:0000256" key="2">
    <source>
        <dbReference type="ARBA" id="ARBA00022840"/>
    </source>
</evidence>
<accession>A0A075WAB4</accession>
<reference evidence="4 5" key="1">
    <citation type="submission" date="2013-07" db="EMBL/GenBank/DDBJ databases">
        <title>Genome of Archaeoglobus fulgidus.</title>
        <authorList>
            <person name="Fiebig A."/>
            <person name="Birkeland N.-K."/>
        </authorList>
    </citation>
    <scope>NUCLEOTIDE SEQUENCE [LARGE SCALE GENOMIC DNA]</scope>
    <source>
        <strain evidence="4 5">DSM 8774</strain>
    </source>
</reference>
<feature type="domain" description="KaiC" evidence="3">
    <location>
        <begin position="2"/>
        <end position="236"/>
    </location>
</feature>
<proteinExistence type="predicted"/>
<dbReference type="EMBL" id="CP006577">
    <property type="protein sequence ID" value="AIG97335.1"/>
    <property type="molecule type" value="Genomic_DNA"/>
</dbReference>
<evidence type="ECO:0000256" key="1">
    <source>
        <dbReference type="ARBA" id="ARBA00022741"/>
    </source>
</evidence>
<dbReference type="GO" id="GO:0005524">
    <property type="term" value="F:ATP binding"/>
    <property type="evidence" value="ECO:0007669"/>
    <property type="project" value="UniProtKB-KW"/>
</dbReference>
<keyword evidence="2" id="KW-0067">ATP-binding</keyword>